<evidence type="ECO:0000256" key="2">
    <source>
        <dbReference type="ARBA" id="ARBA00004651"/>
    </source>
</evidence>
<comment type="catalytic activity">
    <reaction evidence="1">
        <text>ATP + protein L-histidine = ADP + protein N-phospho-L-histidine.</text>
        <dbReference type="EC" id="2.7.13.3"/>
    </reaction>
</comment>
<evidence type="ECO:0000256" key="4">
    <source>
        <dbReference type="ARBA" id="ARBA00022475"/>
    </source>
</evidence>
<dbReference type="Pfam" id="PF02518">
    <property type="entry name" value="HATPase_c"/>
    <property type="match status" value="1"/>
</dbReference>
<evidence type="ECO:0000256" key="12">
    <source>
        <dbReference type="ARBA" id="ARBA00023012"/>
    </source>
</evidence>
<dbReference type="InterPro" id="IPR036097">
    <property type="entry name" value="HisK_dim/P_sf"/>
</dbReference>
<comment type="subcellular location">
    <subcellularLocation>
        <location evidence="2">Cell membrane</location>
        <topology evidence="2">Multi-pass membrane protein</topology>
    </subcellularLocation>
</comment>
<keyword evidence="8" id="KW-0547">Nucleotide-binding</keyword>
<evidence type="ECO:0000256" key="1">
    <source>
        <dbReference type="ARBA" id="ARBA00000085"/>
    </source>
</evidence>
<dbReference type="RefSeq" id="WP_184248197.1">
    <property type="nucleotide sequence ID" value="NZ_BAAACU010000042.1"/>
</dbReference>
<keyword evidence="5" id="KW-0597">Phosphoprotein</keyword>
<keyword evidence="11 14" id="KW-1133">Transmembrane helix</keyword>
<proteinExistence type="predicted"/>
<keyword evidence="10" id="KW-0067">ATP-binding</keyword>
<dbReference type="InterPro" id="IPR003661">
    <property type="entry name" value="HisK_dim/P_dom"/>
</dbReference>
<dbReference type="CDD" id="cd00082">
    <property type="entry name" value="HisKA"/>
    <property type="match status" value="1"/>
</dbReference>
<feature type="transmembrane region" description="Helical" evidence="14">
    <location>
        <begin position="37"/>
        <end position="55"/>
    </location>
</feature>
<evidence type="ECO:0000256" key="8">
    <source>
        <dbReference type="ARBA" id="ARBA00022741"/>
    </source>
</evidence>
<keyword evidence="4" id="KW-1003">Cell membrane</keyword>
<dbReference type="PROSITE" id="PS50109">
    <property type="entry name" value="HIS_KIN"/>
    <property type="match status" value="1"/>
</dbReference>
<gene>
    <name evidence="16" type="ORF">GGQ92_002090</name>
</gene>
<dbReference type="SUPFAM" id="SSF47384">
    <property type="entry name" value="Homodimeric domain of signal transducing histidine kinase"/>
    <property type="match status" value="1"/>
</dbReference>
<evidence type="ECO:0000256" key="11">
    <source>
        <dbReference type="ARBA" id="ARBA00022989"/>
    </source>
</evidence>
<dbReference type="EC" id="2.7.13.3" evidence="3"/>
<evidence type="ECO:0000313" key="16">
    <source>
        <dbReference type="EMBL" id="MBB6513283.1"/>
    </source>
</evidence>
<sequence>MNFKDYLKERTLFLLINGMLFVTLSGIMILMNVRATIILFVFCLWFLPLLTYIMVEFVKQKTFYDELNELMASLDQKYLLSEIMREPEFIEGKMVYELLKQANKDMHEHVKKYRDMQRDYREYIDTWVHEIKTPIASTRLMIENNQNDITRSIHDEMKKIEEYIEQVLYYSRSNDVSKDYIIKEISLESLVKNVIKKNARDFINKGISVDIEKVNATVYSDAKWLEFILNQVIGNAIKYIKDSNGKVTISTSKNENNIVLTVEDNGIGIVENDINRVFEKGFTGENGRKYGKSTGIGLYLCKKLATQLGLGITLTSEAGEGTKVNITFPLGNMNLMKG</sequence>
<dbReference type="Gene3D" id="3.30.565.10">
    <property type="entry name" value="Histidine kinase-like ATPase, C-terminal domain"/>
    <property type="match status" value="1"/>
</dbReference>
<keyword evidence="12" id="KW-0902">Two-component regulatory system</keyword>
<evidence type="ECO:0000256" key="7">
    <source>
        <dbReference type="ARBA" id="ARBA00022692"/>
    </source>
</evidence>
<dbReference type="SMART" id="SM00387">
    <property type="entry name" value="HATPase_c"/>
    <property type="match status" value="1"/>
</dbReference>
<dbReference type="PRINTS" id="PR00344">
    <property type="entry name" value="BCTRLSENSOR"/>
</dbReference>
<dbReference type="SUPFAM" id="SSF55874">
    <property type="entry name" value="ATPase domain of HSP90 chaperone/DNA topoisomerase II/histidine kinase"/>
    <property type="match status" value="1"/>
</dbReference>
<dbReference type="SMART" id="SM00388">
    <property type="entry name" value="HisKA"/>
    <property type="match status" value="1"/>
</dbReference>
<dbReference type="PANTHER" id="PTHR45453:SF2">
    <property type="entry name" value="HISTIDINE KINASE"/>
    <property type="match status" value="1"/>
</dbReference>
<dbReference type="InterPro" id="IPR003594">
    <property type="entry name" value="HATPase_dom"/>
</dbReference>
<accession>A0A841RNU8</accession>
<evidence type="ECO:0000256" key="14">
    <source>
        <dbReference type="SAM" id="Phobius"/>
    </source>
</evidence>
<keyword evidence="17" id="KW-1185">Reference proteome</keyword>
<evidence type="ECO:0000256" key="10">
    <source>
        <dbReference type="ARBA" id="ARBA00022840"/>
    </source>
</evidence>
<feature type="domain" description="Histidine kinase" evidence="15">
    <location>
        <begin position="126"/>
        <end position="332"/>
    </location>
</feature>
<dbReference type="Gene3D" id="1.10.287.130">
    <property type="match status" value="1"/>
</dbReference>
<dbReference type="InterPro" id="IPR050351">
    <property type="entry name" value="BphY/WalK/GraS-like"/>
</dbReference>
<organism evidence="16 17">
    <name type="scientific">Gracilibacillus halotolerans</name>
    <dbReference type="NCBI Taxonomy" id="74386"/>
    <lineage>
        <taxon>Bacteria</taxon>
        <taxon>Bacillati</taxon>
        <taxon>Bacillota</taxon>
        <taxon>Bacilli</taxon>
        <taxon>Bacillales</taxon>
        <taxon>Bacillaceae</taxon>
        <taxon>Gracilibacillus</taxon>
    </lineage>
</organism>
<dbReference type="GO" id="GO:0004721">
    <property type="term" value="F:phosphoprotein phosphatase activity"/>
    <property type="evidence" value="ECO:0007669"/>
    <property type="project" value="TreeGrafter"/>
</dbReference>
<name>A0A841RNU8_9BACI</name>
<dbReference type="InterPro" id="IPR004358">
    <property type="entry name" value="Sig_transdc_His_kin-like_C"/>
</dbReference>
<dbReference type="EMBL" id="JACHON010000010">
    <property type="protein sequence ID" value="MBB6513283.1"/>
    <property type="molecule type" value="Genomic_DNA"/>
</dbReference>
<dbReference type="GO" id="GO:0016036">
    <property type="term" value="P:cellular response to phosphate starvation"/>
    <property type="evidence" value="ECO:0007669"/>
    <property type="project" value="TreeGrafter"/>
</dbReference>
<evidence type="ECO:0000313" key="17">
    <source>
        <dbReference type="Proteomes" id="UP000572212"/>
    </source>
</evidence>
<feature type="transmembrane region" description="Helical" evidence="14">
    <location>
        <begin position="12"/>
        <end position="31"/>
    </location>
</feature>
<evidence type="ECO:0000256" key="6">
    <source>
        <dbReference type="ARBA" id="ARBA00022679"/>
    </source>
</evidence>
<evidence type="ECO:0000256" key="3">
    <source>
        <dbReference type="ARBA" id="ARBA00012438"/>
    </source>
</evidence>
<keyword evidence="9" id="KW-0418">Kinase</keyword>
<evidence type="ECO:0000256" key="9">
    <source>
        <dbReference type="ARBA" id="ARBA00022777"/>
    </source>
</evidence>
<dbReference type="InterPro" id="IPR005467">
    <property type="entry name" value="His_kinase_dom"/>
</dbReference>
<protein>
    <recommendedName>
        <fullName evidence="3">histidine kinase</fullName>
        <ecNumber evidence="3">2.7.13.3</ecNumber>
    </recommendedName>
</protein>
<dbReference type="AlphaFoldDB" id="A0A841RNU8"/>
<dbReference type="GO" id="GO:0005524">
    <property type="term" value="F:ATP binding"/>
    <property type="evidence" value="ECO:0007669"/>
    <property type="project" value="UniProtKB-KW"/>
</dbReference>
<keyword evidence="7 14" id="KW-0812">Transmembrane</keyword>
<evidence type="ECO:0000256" key="5">
    <source>
        <dbReference type="ARBA" id="ARBA00022553"/>
    </source>
</evidence>
<dbReference type="Pfam" id="PF00512">
    <property type="entry name" value="HisKA"/>
    <property type="match status" value="1"/>
</dbReference>
<reference evidence="16 17" key="1">
    <citation type="submission" date="2020-08" db="EMBL/GenBank/DDBJ databases">
        <title>Genomic Encyclopedia of Type Strains, Phase IV (KMG-IV): sequencing the most valuable type-strain genomes for metagenomic binning, comparative biology and taxonomic classification.</title>
        <authorList>
            <person name="Goeker M."/>
        </authorList>
    </citation>
    <scope>NUCLEOTIDE SEQUENCE [LARGE SCALE GENOMIC DNA]</scope>
    <source>
        <strain evidence="16 17">DSM 11805</strain>
    </source>
</reference>
<dbReference type="Proteomes" id="UP000572212">
    <property type="component" value="Unassembled WGS sequence"/>
</dbReference>
<dbReference type="PANTHER" id="PTHR45453">
    <property type="entry name" value="PHOSPHATE REGULON SENSOR PROTEIN PHOR"/>
    <property type="match status" value="1"/>
</dbReference>
<dbReference type="InterPro" id="IPR036890">
    <property type="entry name" value="HATPase_C_sf"/>
</dbReference>
<keyword evidence="6" id="KW-0808">Transferase</keyword>
<dbReference type="GO" id="GO:0000155">
    <property type="term" value="F:phosphorelay sensor kinase activity"/>
    <property type="evidence" value="ECO:0007669"/>
    <property type="project" value="InterPro"/>
</dbReference>
<dbReference type="GO" id="GO:0005886">
    <property type="term" value="C:plasma membrane"/>
    <property type="evidence" value="ECO:0007669"/>
    <property type="project" value="UniProtKB-SubCell"/>
</dbReference>
<evidence type="ECO:0000256" key="13">
    <source>
        <dbReference type="ARBA" id="ARBA00023136"/>
    </source>
</evidence>
<keyword evidence="13 14" id="KW-0472">Membrane</keyword>
<evidence type="ECO:0000259" key="15">
    <source>
        <dbReference type="PROSITE" id="PS50109"/>
    </source>
</evidence>
<comment type="caution">
    <text evidence="16">The sequence shown here is derived from an EMBL/GenBank/DDBJ whole genome shotgun (WGS) entry which is preliminary data.</text>
</comment>